<evidence type="ECO:0000256" key="8">
    <source>
        <dbReference type="ARBA" id="ARBA00022606"/>
    </source>
</evidence>
<feature type="repeat" description="RCC1" evidence="21">
    <location>
        <begin position="279"/>
        <end position="331"/>
    </location>
</feature>
<feature type="domain" description="RCC1-like" evidence="23">
    <location>
        <begin position="10"/>
        <end position="221"/>
    </location>
</feature>
<dbReference type="FunFam" id="2.130.10.30:FF:000013">
    <property type="entry name" value="Retinitis pigmentosa GTPase regulator isoform 1"/>
    <property type="match status" value="1"/>
</dbReference>
<feature type="region of interest" description="Disordered" evidence="22">
    <location>
        <begin position="419"/>
        <end position="478"/>
    </location>
</feature>
<dbReference type="Proteomes" id="UP000606274">
    <property type="component" value="Unassembled WGS sequence"/>
</dbReference>
<name>A0A8T0AB50_SILME</name>
<keyword evidence="7" id="KW-0597">Phosphoprotein</keyword>
<organism evidence="24 25">
    <name type="scientific">Silurus meridionalis</name>
    <name type="common">Southern catfish</name>
    <name type="synonym">Silurus soldatovi meridionalis</name>
    <dbReference type="NCBI Taxonomy" id="175797"/>
    <lineage>
        <taxon>Eukaryota</taxon>
        <taxon>Metazoa</taxon>
        <taxon>Chordata</taxon>
        <taxon>Craniata</taxon>
        <taxon>Vertebrata</taxon>
        <taxon>Euteleostomi</taxon>
        <taxon>Actinopterygii</taxon>
        <taxon>Neopterygii</taxon>
        <taxon>Teleostei</taxon>
        <taxon>Ostariophysi</taxon>
        <taxon>Siluriformes</taxon>
        <taxon>Siluridae</taxon>
        <taxon>Silurus</taxon>
    </lineage>
</organism>
<feature type="region of interest" description="Disordered" evidence="22">
    <location>
        <begin position="635"/>
        <end position="687"/>
    </location>
</feature>
<evidence type="ECO:0000256" key="5">
    <source>
        <dbReference type="ARBA" id="ARBA00022481"/>
    </source>
</evidence>
<dbReference type="GO" id="GO:0005085">
    <property type="term" value="F:guanyl-nucleotide exchange factor activity"/>
    <property type="evidence" value="ECO:0007669"/>
    <property type="project" value="UniProtKB-KW"/>
</dbReference>
<evidence type="ECO:0000256" key="17">
    <source>
        <dbReference type="ARBA" id="ARBA00023288"/>
    </source>
</evidence>
<dbReference type="GO" id="GO:0007601">
    <property type="term" value="P:visual perception"/>
    <property type="evidence" value="ECO:0007669"/>
    <property type="project" value="UniProtKB-KW"/>
</dbReference>
<keyword evidence="15" id="KW-0206">Cytoskeleton</keyword>
<dbReference type="Gene3D" id="2.130.10.30">
    <property type="entry name" value="Regulator of chromosome condensation 1/beta-lactamase-inhibitor protein II"/>
    <property type="match status" value="1"/>
</dbReference>
<keyword evidence="14" id="KW-0969">Cilium</keyword>
<feature type="repeat" description="RCC1" evidence="21">
    <location>
        <begin position="177"/>
        <end position="226"/>
    </location>
</feature>
<dbReference type="Pfam" id="PF00415">
    <property type="entry name" value="RCC1"/>
    <property type="match status" value="3"/>
</dbReference>
<dbReference type="PROSITE" id="PS00626">
    <property type="entry name" value="RCC1_2"/>
    <property type="match status" value="3"/>
</dbReference>
<comment type="subcellular location">
    <subcellularLocation>
        <location evidence="1">Cytoplasm</location>
        <location evidence="1">Cytoskeleton</location>
        <location evidence="1">Cilium basal body</location>
    </subcellularLocation>
    <subcellularLocation>
        <location evidence="4">Cytoplasm</location>
        <location evidence="4">Cytoskeleton</location>
        <location evidence="4">Flagellum axoneme</location>
    </subcellularLocation>
    <subcellularLocation>
        <location evidence="2">Cytoplasm</location>
        <location evidence="2">Cytoskeleton</location>
        <location evidence="2">Microtubule organizing center</location>
        <location evidence="2">Centrosome</location>
    </subcellularLocation>
    <subcellularLocation>
        <location evidence="3">Golgi apparatus</location>
    </subcellularLocation>
</comment>
<evidence type="ECO:0000256" key="1">
    <source>
        <dbReference type="ARBA" id="ARBA00004120"/>
    </source>
</evidence>
<dbReference type="GO" id="GO:0030030">
    <property type="term" value="P:cell projection organization"/>
    <property type="evidence" value="ECO:0007669"/>
    <property type="project" value="UniProtKB-KW"/>
</dbReference>
<dbReference type="InterPro" id="IPR051625">
    <property type="entry name" value="Signaling_Regulatory_Domain"/>
</dbReference>
<feature type="compositionally biased region" description="Basic and acidic residues" evidence="22">
    <location>
        <begin position="589"/>
        <end position="612"/>
    </location>
</feature>
<keyword evidence="25" id="KW-1185">Reference proteome</keyword>
<evidence type="ECO:0000256" key="3">
    <source>
        <dbReference type="ARBA" id="ARBA00004555"/>
    </source>
</evidence>
<feature type="compositionally biased region" description="Acidic residues" evidence="22">
    <location>
        <begin position="534"/>
        <end position="556"/>
    </location>
</feature>
<keyword evidence="11" id="KW-0970">Cilium biogenesis/degradation</keyword>
<feature type="compositionally biased region" description="Basic and acidic residues" evidence="22">
    <location>
        <begin position="557"/>
        <end position="571"/>
    </location>
</feature>
<dbReference type="GO" id="GO:0005929">
    <property type="term" value="C:cilium"/>
    <property type="evidence" value="ECO:0007669"/>
    <property type="project" value="UniProtKB-ARBA"/>
</dbReference>
<keyword evidence="8" id="KW-0716">Sensory transduction</keyword>
<dbReference type="EMBL" id="JABFDY010000026">
    <property type="protein sequence ID" value="KAF7688218.1"/>
    <property type="molecule type" value="Genomic_DNA"/>
</dbReference>
<keyword evidence="18" id="KW-0636">Prenylation</keyword>
<evidence type="ECO:0000256" key="10">
    <source>
        <dbReference type="ARBA" id="ARBA00022737"/>
    </source>
</evidence>
<protein>
    <recommendedName>
        <fullName evidence="20">X-linked retinitis pigmentosa GTPase regulator</fullName>
    </recommendedName>
</protein>
<evidence type="ECO:0000256" key="4">
    <source>
        <dbReference type="ARBA" id="ARBA00004611"/>
    </source>
</evidence>
<keyword evidence="9" id="KW-0344">Guanine-nucleotide releasing factor</keyword>
<evidence type="ECO:0000256" key="14">
    <source>
        <dbReference type="ARBA" id="ARBA00023069"/>
    </source>
</evidence>
<reference evidence="24" key="1">
    <citation type="submission" date="2020-08" db="EMBL/GenBank/DDBJ databases">
        <title>Chromosome-level assembly of Southern catfish (Silurus meridionalis) provides insights into visual adaptation to the nocturnal and benthic lifestyles.</title>
        <authorList>
            <person name="Zhang Y."/>
            <person name="Wang D."/>
            <person name="Peng Z."/>
        </authorList>
    </citation>
    <scope>NUCLEOTIDE SEQUENCE</scope>
    <source>
        <strain evidence="24">SWU-2019-XX</strain>
        <tissue evidence="24">Muscle</tissue>
    </source>
</reference>
<dbReference type="GO" id="GO:0005794">
    <property type="term" value="C:Golgi apparatus"/>
    <property type="evidence" value="ECO:0007669"/>
    <property type="project" value="UniProtKB-SubCell"/>
</dbReference>
<evidence type="ECO:0000256" key="11">
    <source>
        <dbReference type="ARBA" id="ARBA00022794"/>
    </source>
</evidence>
<evidence type="ECO:0000256" key="16">
    <source>
        <dbReference type="ARBA" id="ARBA00023273"/>
    </source>
</evidence>
<feature type="compositionally biased region" description="Basic and acidic residues" evidence="22">
    <location>
        <begin position="639"/>
        <end position="670"/>
    </location>
</feature>
<evidence type="ECO:0000256" key="18">
    <source>
        <dbReference type="ARBA" id="ARBA00023289"/>
    </source>
</evidence>
<feature type="repeat" description="RCC1" evidence="21">
    <location>
        <begin position="72"/>
        <end position="123"/>
    </location>
</feature>
<keyword evidence="5" id="KW-0488">Methylation</keyword>
<evidence type="ECO:0000256" key="9">
    <source>
        <dbReference type="ARBA" id="ARBA00022658"/>
    </source>
</evidence>
<keyword evidence="16" id="KW-0966">Cell projection</keyword>
<dbReference type="PANTHER" id="PTHR22872">
    <property type="entry name" value="BTK-BINDING PROTEIN-RELATED"/>
    <property type="match status" value="1"/>
</dbReference>
<accession>A0A8T0AB50</accession>
<feature type="compositionally biased region" description="Polar residues" evidence="22">
    <location>
        <begin position="451"/>
        <end position="478"/>
    </location>
</feature>
<evidence type="ECO:0000256" key="15">
    <source>
        <dbReference type="ARBA" id="ARBA00023212"/>
    </source>
</evidence>
<keyword evidence="17" id="KW-0449">Lipoprotein</keyword>
<evidence type="ECO:0000256" key="19">
    <source>
        <dbReference type="ARBA" id="ARBA00023305"/>
    </source>
</evidence>
<evidence type="ECO:0000256" key="12">
    <source>
        <dbReference type="ARBA" id="ARBA00022846"/>
    </source>
</evidence>
<evidence type="ECO:0000256" key="7">
    <source>
        <dbReference type="ARBA" id="ARBA00022553"/>
    </source>
</evidence>
<evidence type="ECO:0000256" key="6">
    <source>
        <dbReference type="ARBA" id="ARBA00022490"/>
    </source>
</evidence>
<evidence type="ECO:0000313" key="24">
    <source>
        <dbReference type="EMBL" id="KAF7688218.1"/>
    </source>
</evidence>
<gene>
    <name evidence="24" type="ORF">HF521_014224</name>
</gene>
<comment type="caution">
    <text evidence="24">The sequence shown here is derived from an EMBL/GenBank/DDBJ whole genome shotgun (WGS) entry which is preliminary data.</text>
</comment>
<dbReference type="InterPro" id="IPR058923">
    <property type="entry name" value="RCC1-like_dom"/>
</dbReference>
<dbReference type="InterPro" id="IPR009091">
    <property type="entry name" value="RCC1/BLIP-II"/>
</dbReference>
<dbReference type="GO" id="GO:0005813">
    <property type="term" value="C:centrosome"/>
    <property type="evidence" value="ECO:0007669"/>
    <property type="project" value="UniProtKB-SubCell"/>
</dbReference>
<dbReference type="SUPFAM" id="SSF50985">
    <property type="entry name" value="RCC1/BLIP-II"/>
    <property type="match status" value="1"/>
</dbReference>
<keyword evidence="10" id="KW-0677">Repeat</keyword>
<dbReference type="InterPro" id="IPR000408">
    <property type="entry name" value="Reg_chr_condens"/>
</dbReference>
<dbReference type="AlphaFoldDB" id="A0A8T0AB50"/>
<keyword evidence="12" id="KW-0282">Flagellum</keyword>
<evidence type="ECO:0000259" key="23">
    <source>
        <dbReference type="Pfam" id="PF25390"/>
    </source>
</evidence>
<dbReference type="Pfam" id="PF25390">
    <property type="entry name" value="WD40_RLD"/>
    <property type="match status" value="1"/>
</dbReference>
<feature type="repeat" description="RCC1" evidence="21">
    <location>
        <begin position="124"/>
        <end position="176"/>
    </location>
</feature>
<keyword evidence="13" id="KW-0333">Golgi apparatus</keyword>
<dbReference type="PRINTS" id="PR00633">
    <property type="entry name" value="RCCNDNSATION"/>
</dbReference>
<evidence type="ECO:0000256" key="22">
    <source>
        <dbReference type="SAM" id="MobiDB-lite"/>
    </source>
</evidence>
<proteinExistence type="predicted"/>
<feature type="compositionally biased region" description="Polar residues" evidence="22">
    <location>
        <begin position="671"/>
        <end position="687"/>
    </location>
</feature>
<evidence type="ECO:0000256" key="2">
    <source>
        <dbReference type="ARBA" id="ARBA00004300"/>
    </source>
</evidence>
<keyword evidence="6" id="KW-0963">Cytoplasm</keyword>
<evidence type="ECO:0000256" key="20">
    <source>
        <dbReference type="ARBA" id="ARBA00073293"/>
    </source>
</evidence>
<dbReference type="PROSITE" id="PS50012">
    <property type="entry name" value="RCC1_3"/>
    <property type="match status" value="6"/>
</dbReference>
<evidence type="ECO:0000313" key="25">
    <source>
        <dbReference type="Proteomes" id="UP000606274"/>
    </source>
</evidence>
<evidence type="ECO:0000256" key="21">
    <source>
        <dbReference type="PROSITE-ProRule" id="PRU00235"/>
    </source>
</evidence>
<feature type="repeat" description="RCC1" evidence="21">
    <location>
        <begin position="332"/>
        <end position="385"/>
    </location>
</feature>
<sequence length="687" mass="75395">MNINVALRCSKRISSVAMAGDTEAEIPETGAVFTFGKSKFADNVPSKFWLKNDVPSKLACGDEHTALITEKGKLFMFGSNNWGQLGLGEKISVSVPTCVKALKSEKVKLVACGRTHTLVYTSCGNLYAAGGNNEGQLGLGDFGERTSFQLVDFFTKRGPIKTLAAGSNTSAAITQDGKLYVWGDNSEGQIGLGKEEGTSTPRELNVGSRVTWVSCGYYHSAFVTEDGALFTFGERDSGKLGLSTAQLSDHKAPQRVEGIGERVLQVACGGSHTLALTEKHLYSFGLGQFGQLGHGTFTFESHLPRAMEHFRRGRVKHIECGENHSAVLTERGLLYTFGDGRHGKLALGEEYFANQFKPTLCPRFLEYNVQAVTCGGCHTIVLAKPRLPKSEDVILEEDDVTEDHLEKLLREAESRHGLNRSLSARDRRRERKRSPEQFGMMFRTLPPLSSAHRNASVPVSSQTFPSQTSKKTTNGFQTNGIYSSTECEDLGETADLLNLTHVMKMHPAEKTITFSPVQKPTALIIFPSNHPQFSDDETTGEEDEEDPEKDDLDEGNDEQKEEPVEKMKDGEIQLNAQVKNNVEPVTVPDRPDKDPEDKHISGPLIEEKLQKQNEAKLVKPKSLFGSNSKISFFLRRSSTKKEKPKAPVEEPSRAEKVSSSDSGDVERGVESSDSQPVRSSSATCAVL</sequence>
<keyword evidence="19" id="KW-0844">Vision</keyword>
<feature type="region of interest" description="Disordered" evidence="22">
    <location>
        <begin position="526"/>
        <end position="612"/>
    </location>
</feature>
<feature type="repeat" description="RCC1" evidence="21">
    <location>
        <begin position="227"/>
        <end position="279"/>
    </location>
</feature>
<evidence type="ECO:0000256" key="13">
    <source>
        <dbReference type="ARBA" id="ARBA00023034"/>
    </source>
</evidence>
<dbReference type="PANTHER" id="PTHR22872:SF9">
    <property type="entry name" value="X-LINKED RETINITIS PIGMENTOSA GTPASE REGULATOR"/>
    <property type="match status" value="1"/>
</dbReference>